<dbReference type="PROSITE" id="PS00609">
    <property type="entry name" value="GLYCOSYL_HYDROL_F32"/>
    <property type="match status" value="1"/>
</dbReference>
<keyword evidence="6 8" id="KW-0326">Glycosidase</keyword>
<dbReference type="InterPro" id="IPR013320">
    <property type="entry name" value="ConA-like_dom_sf"/>
</dbReference>
<dbReference type="AlphaFoldDB" id="A0A7X5KMS7"/>
<keyword evidence="9" id="KW-0119">Carbohydrate metabolism</keyword>
<reference evidence="12 13" key="1">
    <citation type="submission" date="2020-01" db="EMBL/GenBank/DDBJ databases">
        <title>Anaeroalcalibacter tamaniensis gen. nov., sp. nov., moderately halophilic strictly anaerobic fermenter bacterium from mud volcano of Taman peninsula.</title>
        <authorList>
            <person name="Frolova A."/>
            <person name="Merkel A.Y."/>
            <person name="Slobodkin A.I."/>
        </authorList>
    </citation>
    <scope>NUCLEOTIDE SEQUENCE [LARGE SCALE GENOMIC DNA]</scope>
    <source>
        <strain evidence="12 13">F-3ap</strain>
    </source>
</reference>
<evidence type="ECO:0000256" key="2">
    <source>
        <dbReference type="ARBA" id="ARBA00009902"/>
    </source>
</evidence>
<evidence type="ECO:0000256" key="6">
    <source>
        <dbReference type="ARBA" id="ARBA00023295"/>
    </source>
</evidence>
<dbReference type="InterPro" id="IPR023296">
    <property type="entry name" value="Glyco_hydro_beta-prop_sf"/>
</dbReference>
<comment type="similarity">
    <text evidence="2 8">Belongs to the glycosyl hydrolase 32 family.</text>
</comment>
<feature type="domain" description="Glycosyl hydrolase family 32 N-terminal" evidence="10">
    <location>
        <begin position="28"/>
        <end position="336"/>
    </location>
</feature>
<keyword evidence="13" id="KW-1185">Reference proteome</keyword>
<dbReference type="Pfam" id="PF00251">
    <property type="entry name" value="Glyco_hydro_32N"/>
    <property type="match status" value="1"/>
</dbReference>
<evidence type="ECO:0000259" key="11">
    <source>
        <dbReference type="Pfam" id="PF08244"/>
    </source>
</evidence>
<sequence length="494" mass="56639">METPLQKADRHIQENKQNVNERYRLRYHLMPEAGWMNDPNGFSFYGGKYHLFYQLHPYGSVWGPMHWGHATSEDLVRWEHAPVALAPDTDADGGGCFSGTAMEVEGRHVLMYTGLQLEGDGDDRKVHQVQCLAFGDGKSYEKSLQNPVIPKEKIPEGVVKADVRDPKLFERNGMYYCILGSKDLEQKGVFLLYRSADLMEWECMGTMDAADEVNGGVWECPDHFRMDGKDILLVSPQFKKPESLRYHNIHSTCARIGTLDLEKGRFLLEQEEEIDAGFDFYAPQTLEDGQGRRIMVAWMQMWERNMPSNEEKHGWAGAMTFPRILWMQDGRLHQLPVPEIESSRRNRYMAEAEFSGTWTQEPLRGNVSELLVEFETLEAEAFGVKLFAGQEEETVFRYDVKEEVLIFDRRRSGIVLRGSRKELAGSGVRRTQLKARNGKVTMRFLLDRTSVEAFLNGGEKAMTGTVYPSEGSDRMVLFAEGKVKVRLEKYDLIF</sequence>
<dbReference type="InterPro" id="IPR013189">
    <property type="entry name" value="Glyco_hydro_32_C"/>
</dbReference>
<evidence type="ECO:0000256" key="5">
    <source>
        <dbReference type="ARBA" id="ARBA00022801"/>
    </source>
</evidence>
<dbReference type="SUPFAM" id="SSF75005">
    <property type="entry name" value="Arabinanase/levansucrase/invertase"/>
    <property type="match status" value="1"/>
</dbReference>
<accession>A0A7X5KMS7</accession>
<name>A0A7X5KMS7_9FIRM</name>
<dbReference type="EC" id="3.2.1.26" evidence="3 8"/>
<dbReference type="Pfam" id="PF08244">
    <property type="entry name" value="Glyco_hydro_32C"/>
    <property type="match status" value="1"/>
</dbReference>
<comment type="caution">
    <text evidence="12">The sequence shown here is derived from an EMBL/GenBank/DDBJ whole genome shotgun (WGS) entry which is preliminary data.</text>
</comment>
<comment type="pathway">
    <text evidence="1 9">Glycan biosynthesis; sucrose metabolism.</text>
</comment>
<dbReference type="InterPro" id="IPR006232">
    <property type="entry name" value="Suc6P_hydrolase"/>
</dbReference>
<evidence type="ECO:0000313" key="12">
    <source>
        <dbReference type="EMBL" id="NDL67289.1"/>
    </source>
</evidence>
<dbReference type="EMBL" id="JAAEEH010000012">
    <property type="protein sequence ID" value="NDL67289.1"/>
    <property type="molecule type" value="Genomic_DNA"/>
</dbReference>
<evidence type="ECO:0000256" key="3">
    <source>
        <dbReference type="ARBA" id="ARBA00012758"/>
    </source>
</evidence>
<comment type="subcellular location">
    <subcellularLocation>
        <location evidence="9">Cytoplasm</location>
    </subcellularLocation>
</comment>
<dbReference type="SUPFAM" id="SSF49899">
    <property type="entry name" value="Concanavalin A-like lectins/glucanases"/>
    <property type="match status" value="1"/>
</dbReference>
<keyword evidence="5 8" id="KW-0378">Hydrolase</keyword>
<evidence type="ECO:0000313" key="13">
    <source>
        <dbReference type="Proteomes" id="UP000461585"/>
    </source>
</evidence>
<proteinExistence type="inferred from homology"/>
<dbReference type="Gene3D" id="2.60.120.560">
    <property type="entry name" value="Exo-inulinase, domain 1"/>
    <property type="match status" value="1"/>
</dbReference>
<dbReference type="InterPro" id="IPR051214">
    <property type="entry name" value="GH32_Enzymes"/>
</dbReference>
<gene>
    <name evidence="12" type="ORF">GXN74_06000</name>
</gene>
<keyword evidence="9" id="KW-0963">Cytoplasm</keyword>
<dbReference type="PANTHER" id="PTHR43101:SF1">
    <property type="entry name" value="BETA-FRUCTOSIDASE"/>
    <property type="match status" value="1"/>
</dbReference>
<dbReference type="PANTHER" id="PTHR43101">
    <property type="entry name" value="BETA-FRUCTOSIDASE"/>
    <property type="match status" value="1"/>
</dbReference>
<dbReference type="InterPro" id="IPR013148">
    <property type="entry name" value="Glyco_hydro_32_N"/>
</dbReference>
<dbReference type="GO" id="GO:0005737">
    <property type="term" value="C:cytoplasm"/>
    <property type="evidence" value="ECO:0007669"/>
    <property type="project" value="UniProtKB-SubCell"/>
</dbReference>
<feature type="domain" description="Glycosyl hydrolase family 32 C-terminal" evidence="11">
    <location>
        <begin position="363"/>
        <end position="485"/>
    </location>
</feature>
<evidence type="ECO:0000256" key="8">
    <source>
        <dbReference type="RuleBase" id="RU362110"/>
    </source>
</evidence>
<evidence type="ECO:0000259" key="10">
    <source>
        <dbReference type="Pfam" id="PF00251"/>
    </source>
</evidence>
<evidence type="ECO:0000256" key="7">
    <source>
        <dbReference type="ARBA" id="ARBA00033367"/>
    </source>
</evidence>
<dbReference type="Gene3D" id="2.115.10.20">
    <property type="entry name" value="Glycosyl hydrolase domain, family 43"/>
    <property type="match status" value="1"/>
</dbReference>
<dbReference type="Proteomes" id="UP000461585">
    <property type="component" value="Unassembled WGS sequence"/>
</dbReference>
<protein>
    <recommendedName>
        <fullName evidence="4 8">Sucrose-6-phosphate hydrolase</fullName>
        <ecNumber evidence="3 8">3.2.1.26</ecNumber>
    </recommendedName>
    <alternativeName>
        <fullName evidence="7 9">Invertase</fullName>
    </alternativeName>
</protein>
<organism evidence="12 13">
    <name type="scientific">Anaerotalea alkaliphila</name>
    <dbReference type="NCBI Taxonomy" id="2662126"/>
    <lineage>
        <taxon>Bacteria</taxon>
        <taxon>Bacillati</taxon>
        <taxon>Bacillota</taxon>
        <taxon>Clostridia</taxon>
        <taxon>Eubacteriales</taxon>
        <taxon>Anaerotalea</taxon>
    </lineage>
</organism>
<evidence type="ECO:0000256" key="4">
    <source>
        <dbReference type="ARBA" id="ARBA00019623"/>
    </source>
</evidence>
<dbReference type="CDD" id="cd08996">
    <property type="entry name" value="GH32_FFase"/>
    <property type="match status" value="1"/>
</dbReference>
<dbReference type="SMART" id="SM00640">
    <property type="entry name" value="Glyco_32"/>
    <property type="match status" value="1"/>
</dbReference>
<dbReference type="GO" id="GO:0004564">
    <property type="term" value="F:beta-fructofuranosidase activity"/>
    <property type="evidence" value="ECO:0007669"/>
    <property type="project" value="UniProtKB-EC"/>
</dbReference>
<dbReference type="InterPro" id="IPR018053">
    <property type="entry name" value="Glyco_hydro_32_AS"/>
</dbReference>
<dbReference type="InterPro" id="IPR001362">
    <property type="entry name" value="Glyco_hydro_32"/>
</dbReference>
<comment type="catalytic activity">
    <reaction evidence="8">
        <text>Hydrolysis of terminal non-reducing beta-D-fructofuranoside residues in beta-D-fructofuranosides.</text>
        <dbReference type="EC" id="3.2.1.26"/>
    </reaction>
</comment>
<dbReference type="UniPathway" id="UPA00238"/>
<dbReference type="NCBIfam" id="TIGR01322">
    <property type="entry name" value="scrB_fam"/>
    <property type="match status" value="1"/>
</dbReference>
<comment type="function">
    <text evidence="9">Enables the bacterium to metabolize sucrose as a sole carbon source.</text>
</comment>
<dbReference type="GO" id="GO:0005985">
    <property type="term" value="P:sucrose metabolic process"/>
    <property type="evidence" value="ECO:0007669"/>
    <property type="project" value="UniProtKB-UniPathway"/>
</dbReference>
<evidence type="ECO:0000256" key="9">
    <source>
        <dbReference type="RuleBase" id="RU365015"/>
    </source>
</evidence>
<evidence type="ECO:0000256" key="1">
    <source>
        <dbReference type="ARBA" id="ARBA00004914"/>
    </source>
</evidence>